<proteinExistence type="predicted"/>
<dbReference type="AlphaFoldDB" id="A0A7M5VBP5"/>
<dbReference type="SMART" id="SM00041">
    <property type="entry name" value="CT"/>
    <property type="match status" value="1"/>
</dbReference>
<evidence type="ECO:0000313" key="4">
    <source>
        <dbReference type="EnsemblMetazoa" id="CLYHEMP007311.1"/>
    </source>
</evidence>
<evidence type="ECO:0000259" key="3">
    <source>
        <dbReference type="SMART" id="SM00041"/>
    </source>
</evidence>
<keyword evidence="5" id="KW-1185">Reference proteome</keyword>
<feature type="chain" id="PRO_5029810702" description="CTCK domain-containing protein" evidence="2">
    <location>
        <begin position="20"/>
        <end position="168"/>
    </location>
</feature>
<keyword evidence="2" id="KW-0732">Signal</keyword>
<evidence type="ECO:0000256" key="1">
    <source>
        <dbReference type="ARBA" id="ARBA00023157"/>
    </source>
</evidence>
<evidence type="ECO:0000313" key="5">
    <source>
        <dbReference type="Proteomes" id="UP000594262"/>
    </source>
</evidence>
<evidence type="ECO:0000256" key="2">
    <source>
        <dbReference type="SAM" id="SignalP"/>
    </source>
</evidence>
<reference evidence="4" key="1">
    <citation type="submission" date="2021-01" db="UniProtKB">
        <authorList>
            <consortium name="EnsemblMetazoa"/>
        </authorList>
    </citation>
    <scope>IDENTIFICATION</scope>
</reference>
<dbReference type="EnsemblMetazoa" id="CLYHEMT007311.1">
    <property type="protein sequence ID" value="CLYHEMP007311.1"/>
    <property type="gene ID" value="CLYHEMG007311"/>
</dbReference>
<name>A0A7M5VBP5_9CNID</name>
<sequence>MVWKLLITVALIFVTFSDASFEIHASHGNLEIKTIGQNGEVTHYEKIHDNNNENIYAPQKRALPAHKSFHYASMVNMVRRSKRHNIVDSCTISTINQDIFVNKCNATIYNLKVCSGSCPANETDYFGCRMSGSRELEVDLHCPDSTTIKPSIMVKDASHCECKKLPKF</sequence>
<protein>
    <recommendedName>
        <fullName evidence="3">CTCK domain-containing protein</fullName>
    </recommendedName>
</protein>
<dbReference type="InterPro" id="IPR006207">
    <property type="entry name" value="Cys_knot_C"/>
</dbReference>
<feature type="signal peptide" evidence="2">
    <location>
        <begin position="1"/>
        <end position="19"/>
    </location>
</feature>
<accession>A0A7M5VBP5</accession>
<organism evidence="4 5">
    <name type="scientific">Clytia hemisphaerica</name>
    <dbReference type="NCBI Taxonomy" id="252671"/>
    <lineage>
        <taxon>Eukaryota</taxon>
        <taxon>Metazoa</taxon>
        <taxon>Cnidaria</taxon>
        <taxon>Hydrozoa</taxon>
        <taxon>Hydroidolina</taxon>
        <taxon>Leptothecata</taxon>
        <taxon>Obeliida</taxon>
        <taxon>Clytiidae</taxon>
        <taxon>Clytia</taxon>
    </lineage>
</organism>
<keyword evidence="1" id="KW-1015">Disulfide bond</keyword>
<dbReference type="Proteomes" id="UP000594262">
    <property type="component" value="Unplaced"/>
</dbReference>
<dbReference type="GeneID" id="136821430"/>
<feature type="domain" description="CTCK" evidence="3">
    <location>
        <begin position="92"/>
        <end position="166"/>
    </location>
</feature>
<dbReference type="RefSeq" id="XP_066933769.1">
    <property type="nucleotide sequence ID" value="XM_067077668.1"/>
</dbReference>